<keyword evidence="2" id="KW-1185">Reference proteome</keyword>
<evidence type="ECO:0000313" key="1">
    <source>
        <dbReference type="EMBL" id="RUL62225.1"/>
    </source>
</evidence>
<evidence type="ECO:0000313" key="2">
    <source>
        <dbReference type="Proteomes" id="UP000267077"/>
    </source>
</evidence>
<comment type="caution">
    <text evidence="1">The sequence shown here is derived from an EMBL/GenBank/DDBJ whole genome shotgun (WGS) entry which is preliminary data.</text>
</comment>
<dbReference type="Gene3D" id="2.40.70.10">
    <property type="entry name" value="Acid Proteases"/>
    <property type="match status" value="1"/>
</dbReference>
<dbReference type="OrthoDB" id="185963at2"/>
<proteinExistence type="predicted"/>
<dbReference type="RefSeq" id="WP_126674669.1">
    <property type="nucleotide sequence ID" value="NZ_RYZR01000007.1"/>
</dbReference>
<dbReference type="InterPro" id="IPR021109">
    <property type="entry name" value="Peptidase_aspartic_dom_sf"/>
</dbReference>
<dbReference type="Proteomes" id="UP000267077">
    <property type="component" value="Unassembled WGS sequence"/>
</dbReference>
<protein>
    <recommendedName>
        <fullName evidence="3">Peptidase A2 domain-containing protein</fullName>
    </recommendedName>
</protein>
<gene>
    <name evidence="1" type="ORF">EKH79_15175</name>
</gene>
<dbReference type="EMBL" id="RYZR01000007">
    <property type="protein sequence ID" value="RUL62225.1"/>
    <property type="molecule type" value="Genomic_DNA"/>
</dbReference>
<reference evidence="1 2" key="1">
    <citation type="submission" date="2018-12" db="EMBL/GenBank/DDBJ databases">
        <title>Dyella dinghuensis sp. nov. DHOA06 and Dyella choica sp. nov. 4M-K27, isolated from forest soil.</title>
        <authorList>
            <person name="Qiu L.-H."/>
            <person name="Gao Z.-H."/>
        </authorList>
    </citation>
    <scope>NUCLEOTIDE SEQUENCE [LARGE SCALE GENOMIC DNA]</scope>
    <source>
        <strain evidence="1 2">DHOA06</strain>
    </source>
</reference>
<accession>A0A432LQC5</accession>
<organism evidence="1 2">
    <name type="scientific">Dyella dinghuensis</name>
    <dbReference type="NCBI Taxonomy" id="1920169"/>
    <lineage>
        <taxon>Bacteria</taxon>
        <taxon>Pseudomonadati</taxon>
        <taxon>Pseudomonadota</taxon>
        <taxon>Gammaproteobacteria</taxon>
        <taxon>Lysobacterales</taxon>
        <taxon>Rhodanobacteraceae</taxon>
        <taxon>Dyella</taxon>
    </lineage>
</organism>
<sequence>MDYTSAITELLSQHGFRRFTMSHTIAGHLRLVGHLDGRRADIVLDTGAASTVVDLSYCRSEGIAVRDTGKLGFGGVEGRTPHLYALDDVRLTLDGLPIRSDGICVIDLIHINQKLMSRGADPIHAILGADVLRHHQAVIDYATQALFLKEEPA</sequence>
<name>A0A432LQC5_9GAMM</name>
<evidence type="ECO:0008006" key="3">
    <source>
        <dbReference type="Google" id="ProtNLM"/>
    </source>
</evidence>
<dbReference type="AlphaFoldDB" id="A0A432LQC5"/>
<dbReference type="SUPFAM" id="SSF50630">
    <property type="entry name" value="Acid proteases"/>
    <property type="match status" value="1"/>
</dbReference>